<name>A0A0A9ATK9_ARUDO</name>
<feature type="transmembrane region" description="Helical" evidence="1">
    <location>
        <begin position="12"/>
        <end position="36"/>
    </location>
</feature>
<sequence>MFSRPCCFSSILIRFLTGMILMMMVTVRLLGIYLWLQIDMPWTG</sequence>
<reference evidence="2" key="1">
    <citation type="submission" date="2014-09" db="EMBL/GenBank/DDBJ databases">
        <authorList>
            <person name="Magalhaes I.L.F."/>
            <person name="Oliveira U."/>
            <person name="Santos F.R."/>
            <person name="Vidigal T.H.D.A."/>
            <person name="Brescovit A.D."/>
            <person name="Santos A.J."/>
        </authorList>
    </citation>
    <scope>NUCLEOTIDE SEQUENCE</scope>
    <source>
        <tissue evidence="2">Shoot tissue taken approximately 20 cm above the soil surface</tissue>
    </source>
</reference>
<reference evidence="2" key="2">
    <citation type="journal article" date="2015" name="Data Brief">
        <title>Shoot transcriptome of the giant reed, Arundo donax.</title>
        <authorList>
            <person name="Barrero R.A."/>
            <person name="Guerrero F.D."/>
            <person name="Moolhuijzen P."/>
            <person name="Goolsby J.A."/>
            <person name="Tidwell J."/>
            <person name="Bellgard S.E."/>
            <person name="Bellgard M.I."/>
        </authorList>
    </citation>
    <scope>NUCLEOTIDE SEQUENCE</scope>
    <source>
        <tissue evidence="2">Shoot tissue taken approximately 20 cm above the soil surface</tissue>
    </source>
</reference>
<keyword evidence="1" id="KW-1133">Transmembrane helix</keyword>
<evidence type="ECO:0000256" key="1">
    <source>
        <dbReference type="SAM" id="Phobius"/>
    </source>
</evidence>
<dbReference type="EMBL" id="GBRH01245645">
    <property type="protein sequence ID" value="JAD52250.1"/>
    <property type="molecule type" value="Transcribed_RNA"/>
</dbReference>
<keyword evidence="1" id="KW-0812">Transmembrane</keyword>
<accession>A0A0A9ATK9</accession>
<dbReference type="AlphaFoldDB" id="A0A0A9ATK9"/>
<evidence type="ECO:0000313" key="2">
    <source>
        <dbReference type="EMBL" id="JAD52250.1"/>
    </source>
</evidence>
<protein>
    <submittedName>
        <fullName evidence="2">Uncharacterized protein</fullName>
    </submittedName>
</protein>
<organism evidence="2">
    <name type="scientific">Arundo donax</name>
    <name type="common">Giant reed</name>
    <name type="synonym">Donax arundinaceus</name>
    <dbReference type="NCBI Taxonomy" id="35708"/>
    <lineage>
        <taxon>Eukaryota</taxon>
        <taxon>Viridiplantae</taxon>
        <taxon>Streptophyta</taxon>
        <taxon>Embryophyta</taxon>
        <taxon>Tracheophyta</taxon>
        <taxon>Spermatophyta</taxon>
        <taxon>Magnoliopsida</taxon>
        <taxon>Liliopsida</taxon>
        <taxon>Poales</taxon>
        <taxon>Poaceae</taxon>
        <taxon>PACMAD clade</taxon>
        <taxon>Arundinoideae</taxon>
        <taxon>Arundineae</taxon>
        <taxon>Arundo</taxon>
    </lineage>
</organism>
<proteinExistence type="predicted"/>
<keyword evidence="1" id="KW-0472">Membrane</keyword>